<evidence type="ECO:0008006" key="3">
    <source>
        <dbReference type="Google" id="ProtNLM"/>
    </source>
</evidence>
<organism evidence="1 2">
    <name type="scientific">Paracoccus thiocyanatus</name>
    <dbReference type="NCBI Taxonomy" id="34006"/>
    <lineage>
        <taxon>Bacteria</taxon>
        <taxon>Pseudomonadati</taxon>
        <taxon>Pseudomonadota</taxon>
        <taxon>Alphaproteobacteria</taxon>
        <taxon>Rhodobacterales</taxon>
        <taxon>Paracoccaceae</taxon>
        <taxon>Paracoccus</taxon>
    </lineage>
</organism>
<keyword evidence="2" id="KW-1185">Reference proteome</keyword>
<dbReference type="Proteomes" id="UP000256679">
    <property type="component" value="Unassembled WGS sequence"/>
</dbReference>
<evidence type="ECO:0000313" key="2">
    <source>
        <dbReference type="Proteomes" id="UP000256679"/>
    </source>
</evidence>
<protein>
    <recommendedName>
        <fullName evidence="3">Capsule polysaccharide biosynthesis protein</fullName>
    </recommendedName>
</protein>
<dbReference type="AlphaFoldDB" id="A0A3D8PBC0"/>
<proteinExistence type="predicted"/>
<gene>
    <name evidence="1" type="ORF">DIE28_08485</name>
</gene>
<reference evidence="1 2" key="1">
    <citation type="submission" date="2018-05" db="EMBL/GenBank/DDBJ databases">
        <title>Whole genome sequencing of Paracoccus thiocyanatus SST.</title>
        <authorList>
            <person name="Ghosh W."/>
            <person name="Rameez M.J."/>
            <person name="Roy C."/>
        </authorList>
    </citation>
    <scope>NUCLEOTIDE SEQUENCE [LARGE SCALE GENOMIC DNA]</scope>
    <source>
        <strain evidence="1 2">SST</strain>
    </source>
</reference>
<comment type="caution">
    <text evidence="1">The sequence shown here is derived from an EMBL/GenBank/DDBJ whole genome shotgun (WGS) entry which is preliminary data.</text>
</comment>
<accession>A0A3D8PBC0</accession>
<evidence type="ECO:0000313" key="1">
    <source>
        <dbReference type="EMBL" id="RDW13360.1"/>
    </source>
</evidence>
<dbReference type="RefSeq" id="WP_115755644.1">
    <property type="nucleotide sequence ID" value="NZ_QFCQ01000038.1"/>
</dbReference>
<sequence>MTHAPVLRVYLEGLMLETARAGSFNFMNVLRRAVEGAGWRVEWHQTGAMARTAAPLRDGYALFHMQAPTHARALTFRRAYHYPFWQIEPAAQRWRFAVAQARHDPAVIDPDAARSFADRLRARVLPGPPPRRGDAVLVPLQGHIRRCRSFQTMSPVKMLAAVAATGRPTIATLHPRESYDAADHAALGELAARHPNLTIGGDTTRLLRDCAFVATQNSAVAFDGYLLGKPAVLFGQIDFHHIGLNVAQLGAAKALAQAETHAPDFDRYLFWFLQEKAINATQPDAGARILAAMRRGGWPIGPAPGA</sequence>
<dbReference type="EMBL" id="QFCQ01000038">
    <property type="protein sequence ID" value="RDW13360.1"/>
    <property type="molecule type" value="Genomic_DNA"/>
</dbReference>
<name>A0A3D8PBC0_9RHOB</name>